<evidence type="ECO:0000313" key="2">
    <source>
        <dbReference type="Proteomes" id="UP000228751"/>
    </source>
</evidence>
<gene>
    <name evidence="1" type="ORF">CSR02_14030</name>
</gene>
<keyword evidence="2" id="KW-1185">Reference proteome</keyword>
<dbReference type="RefSeq" id="WP_099542075.1">
    <property type="nucleotide sequence ID" value="NZ_PEBQ01000178.1"/>
</dbReference>
<accession>A0A2G4R8L6</accession>
<dbReference type="AlphaFoldDB" id="A0A2G4R8L6"/>
<dbReference type="Proteomes" id="UP000228751">
    <property type="component" value="Unassembled WGS sequence"/>
</dbReference>
<name>A0A2G4R8L6_9PROT</name>
<sequence>MFDLINIVDECFNVLCDEAINGNFISSMVCADVIFSIVDNKTLPFKDEIDTLPPATAGICRIAERANPHLTAENRHFLDTKISNVREYFAGCLSIFENNQSKRAEKLADQKRQFKPKSLEI</sequence>
<organism evidence="1 2">
    <name type="scientific">Acetobacter pomorum</name>
    <dbReference type="NCBI Taxonomy" id="65959"/>
    <lineage>
        <taxon>Bacteria</taxon>
        <taxon>Pseudomonadati</taxon>
        <taxon>Pseudomonadota</taxon>
        <taxon>Alphaproteobacteria</taxon>
        <taxon>Acetobacterales</taxon>
        <taxon>Acetobacteraceae</taxon>
        <taxon>Acetobacter</taxon>
    </lineage>
</organism>
<proteinExistence type="predicted"/>
<dbReference type="EMBL" id="PEBQ01000178">
    <property type="protein sequence ID" value="PHY92923.1"/>
    <property type="molecule type" value="Genomic_DNA"/>
</dbReference>
<protein>
    <submittedName>
        <fullName evidence="1">Uncharacterized protein</fullName>
    </submittedName>
</protein>
<reference evidence="1 2" key="1">
    <citation type="submission" date="2017-10" db="EMBL/GenBank/DDBJ databases">
        <title>Genomic analysis of the genus Acetobacter.</title>
        <authorList>
            <person name="Kim K.H."/>
            <person name="Chun B.H."/>
            <person name="Son A.R."/>
            <person name="Jeon C.O."/>
        </authorList>
    </citation>
    <scope>NUCLEOTIDE SEQUENCE [LARGE SCALE GENOMIC DNA]</scope>
    <source>
        <strain evidence="1 2">LHT 2458</strain>
    </source>
</reference>
<comment type="caution">
    <text evidence="1">The sequence shown here is derived from an EMBL/GenBank/DDBJ whole genome shotgun (WGS) entry which is preliminary data.</text>
</comment>
<evidence type="ECO:0000313" key="1">
    <source>
        <dbReference type="EMBL" id="PHY92923.1"/>
    </source>
</evidence>